<dbReference type="Proteomes" id="UP000077755">
    <property type="component" value="Chromosome 2"/>
</dbReference>
<evidence type="ECO:0000313" key="6">
    <source>
        <dbReference type="EMBL" id="WOG88836.1"/>
    </source>
</evidence>
<dbReference type="EMBL" id="CP093344">
    <property type="protein sequence ID" value="WOG88836.1"/>
    <property type="molecule type" value="Genomic_DNA"/>
</dbReference>
<organism evidence="6 7">
    <name type="scientific">Daucus carota subsp. sativus</name>
    <name type="common">Carrot</name>
    <dbReference type="NCBI Taxonomy" id="79200"/>
    <lineage>
        <taxon>Eukaryota</taxon>
        <taxon>Viridiplantae</taxon>
        <taxon>Streptophyta</taxon>
        <taxon>Embryophyta</taxon>
        <taxon>Tracheophyta</taxon>
        <taxon>Spermatophyta</taxon>
        <taxon>Magnoliopsida</taxon>
        <taxon>eudicotyledons</taxon>
        <taxon>Gunneridae</taxon>
        <taxon>Pentapetalae</taxon>
        <taxon>asterids</taxon>
        <taxon>campanulids</taxon>
        <taxon>Apiales</taxon>
        <taxon>Apiaceae</taxon>
        <taxon>Apioideae</taxon>
        <taxon>Scandiceae</taxon>
        <taxon>Daucinae</taxon>
        <taxon>Daucus</taxon>
        <taxon>Daucus sect. Daucus</taxon>
    </lineage>
</organism>
<dbReference type="GO" id="GO:0006355">
    <property type="term" value="P:regulation of DNA-templated transcription"/>
    <property type="evidence" value="ECO:0007669"/>
    <property type="project" value="InterPro"/>
</dbReference>
<keyword evidence="3" id="KW-0238">DNA-binding</keyword>
<reference evidence="6" key="2">
    <citation type="submission" date="2022-03" db="EMBL/GenBank/DDBJ databases">
        <title>Draft title - Genomic analysis of global carrot germplasm unveils the trajectory of domestication and the origin of high carotenoid orange carrot.</title>
        <authorList>
            <person name="Iorizzo M."/>
            <person name="Ellison S."/>
            <person name="Senalik D."/>
            <person name="Macko-Podgorni A."/>
            <person name="Grzebelus D."/>
            <person name="Bostan H."/>
            <person name="Rolling W."/>
            <person name="Curaba J."/>
            <person name="Simon P."/>
        </authorList>
    </citation>
    <scope>NUCLEOTIDE SEQUENCE</scope>
    <source>
        <tissue evidence="6">Leaf</tissue>
    </source>
</reference>
<dbReference type="KEGG" id="dcr:108207668"/>
<dbReference type="OrthoDB" id="1841925at2759"/>
<accession>A0A162AV36</accession>
<dbReference type="PROSITE" id="PS51005">
    <property type="entry name" value="NAC"/>
    <property type="match status" value="1"/>
</dbReference>
<keyword evidence="7" id="KW-1185">Reference proteome</keyword>
<proteinExistence type="predicted"/>
<evidence type="ECO:0000256" key="5">
    <source>
        <dbReference type="ARBA" id="ARBA00023242"/>
    </source>
</evidence>
<dbReference type="InterPro" id="IPR003441">
    <property type="entry name" value="NAC-dom"/>
</dbReference>
<dbReference type="Gramene" id="KZN06313">
    <property type="protein sequence ID" value="KZN06313"/>
    <property type="gene ID" value="DCAR_007150"/>
</dbReference>
<evidence type="ECO:0000256" key="3">
    <source>
        <dbReference type="ARBA" id="ARBA00023125"/>
    </source>
</evidence>
<sequence length="390" mass="44309">MGDNHSDAVDKVDEFMLPGFRFHPTDEELVGFYLKRKIQKRPLSIELIKQLDIYKYDPWDLPKFATAGEKEWYFYCPRDRKYRNSARPNRVTGAGFWKATGTDRAIYSSEGSKCIGLKKSLVFYTGRAAKGMKTDWMMHEFRLPSLTNSVPSKDKNIIPLNDAWAICRIFKKTNSNAHKAPLHTWIPPDLHESITSSEMLSFPHFNSAQFSSETKTRSSHIQDPSNMTSFSPSFDFSSDYKPYIQMTSGYPYMSPQTIDNATICTIDTANLPFNLSSSIFKEFDNVGASECPDYSTIQDRYVNKEALISLPPQVQENTGEGGEASSMSLMEEPTSNVSFLDDEWGSLIRSSIGFPYTLPMNMQESWEFNLLCDTSLDPTDQISCAYSTNK</sequence>
<reference evidence="6" key="1">
    <citation type="journal article" date="2016" name="Nat. Genet.">
        <title>A high-quality carrot genome assembly provides new insights into carotenoid accumulation and asterid genome evolution.</title>
        <authorList>
            <person name="Iorizzo M."/>
            <person name="Ellison S."/>
            <person name="Senalik D."/>
            <person name="Zeng P."/>
            <person name="Satapoomin P."/>
            <person name="Huang J."/>
            <person name="Bowman M."/>
            <person name="Iovene M."/>
            <person name="Sanseverino W."/>
            <person name="Cavagnaro P."/>
            <person name="Yildiz M."/>
            <person name="Macko-Podgorni A."/>
            <person name="Moranska E."/>
            <person name="Grzebelus E."/>
            <person name="Grzebelus D."/>
            <person name="Ashrafi H."/>
            <person name="Zheng Z."/>
            <person name="Cheng S."/>
            <person name="Spooner D."/>
            <person name="Van Deynze A."/>
            <person name="Simon P."/>
        </authorList>
    </citation>
    <scope>NUCLEOTIDE SEQUENCE</scope>
    <source>
        <tissue evidence="6">Leaf</tissue>
    </source>
</reference>
<dbReference type="Gene3D" id="2.170.150.80">
    <property type="entry name" value="NAC domain"/>
    <property type="match status" value="1"/>
</dbReference>
<protein>
    <submittedName>
        <fullName evidence="6">Uncharacterized protein</fullName>
    </submittedName>
</protein>
<dbReference type="GO" id="GO:0005634">
    <property type="term" value="C:nucleus"/>
    <property type="evidence" value="ECO:0007669"/>
    <property type="project" value="UniProtKB-SubCell"/>
</dbReference>
<gene>
    <name evidence="6" type="ORF">DCAR_0208071</name>
</gene>
<keyword evidence="2" id="KW-0805">Transcription regulation</keyword>
<evidence type="ECO:0000256" key="4">
    <source>
        <dbReference type="ARBA" id="ARBA00023163"/>
    </source>
</evidence>
<dbReference type="InterPro" id="IPR036093">
    <property type="entry name" value="NAC_dom_sf"/>
</dbReference>
<comment type="subcellular location">
    <subcellularLocation>
        <location evidence="1">Nucleus</location>
    </subcellularLocation>
</comment>
<dbReference type="FunFam" id="2.170.150.80:FF:000007">
    <property type="entry name" value="NAC domain-containing protein 35"/>
    <property type="match status" value="1"/>
</dbReference>
<name>A0A162AV36_DAUCS</name>
<evidence type="ECO:0000256" key="1">
    <source>
        <dbReference type="ARBA" id="ARBA00004123"/>
    </source>
</evidence>
<dbReference type="Pfam" id="PF02365">
    <property type="entry name" value="NAM"/>
    <property type="match status" value="1"/>
</dbReference>
<dbReference type="AlphaFoldDB" id="A0A162AV36"/>
<keyword evidence="4" id="KW-0804">Transcription</keyword>
<dbReference type="GO" id="GO:0003677">
    <property type="term" value="F:DNA binding"/>
    <property type="evidence" value="ECO:0007669"/>
    <property type="project" value="UniProtKB-KW"/>
</dbReference>
<dbReference type="PANTHER" id="PTHR31744">
    <property type="entry name" value="PROTEIN CUP-SHAPED COTYLEDON 2-RELATED"/>
    <property type="match status" value="1"/>
</dbReference>
<dbReference type="SUPFAM" id="SSF101941">
    <property type="entry name" value="NAC domain"/>
    <property type="match status" value="1"/>
</dbReference>
<evidence type="ECO:0000313" key="7">
    <source>
        <dbReference type="Proteomes" id="UP000077755"/>
    </source>
</evidence>
<dbReference type="GO" id="GO:0099402">
    <property type="term" value="P:plant organ development"/>
    <property type="evidence" value="ECO:0007669"/>
    <property type="project" value="UniProtKB-ARBA"/>
</dbReference>
<keyword evidence="5" id="KW-0539">Nucleus</keyword>
<dbReference type="PANTHER" id="PTHR31744:SF77">
    <property type="entry name" value="PROTEIN FEZ"/>
    <property type="match status" value="1"/>
</dbReference>
<evidence type="ECO:0000256" key="2">
    <source>
        <dbReference type="ARBA" id="ARBA00023015"/>
    </source>
</evidence>